<dbReference type="Gene3D" id="3.30.1460.30">
    <property type="entry name" value="YgaC/TfoX-N like chaperone"/>
    <property type="match status" value="1"/>
</dbReference>
<feature type="domain" description="TfoX N-terminal" evidence="2">
    <location>
        <begin position="12"/>
        <end position="106"/>
    </location>
</feature>
<dbReference type="AlphaFoldDB" id="A0A4P6ULD9"/>
<dbReference type="PANTHER" id="PTHR36121">
    <property type="entry name" value="PROTEIN SXY"/>
    <property type="match status" value="1"/>
</dbReference>
<sequence>MAHEALAEHCLELFAPLGKARARRMFGGQGLYVDELFIALIADGRLYLKTHEATRQAFADAGGQPFVYAGSKHKPTVVMSYWTPPAEALESPALMTPWARLAMAAALAARKPAKSPRPVRSTASRKRGTSSRDDVGPATPRTRSQTDKPRSRKT</sequence>
<dbReference type="RefSeq" id="WP_131278260.1">
    <property type="nucleotide sequence ID" value="NZ_CP031395.1"/>
</dbReference>
<dbReference type="PANTHER" id="PTHR36121:SF1">
    <property type="entry name" value="PROTEIN SXY"/>
    <property type="match status" value="1"/>
</dbReference>
<feature type="compositionally biased region" description="Basic and acidic residues" evidence="1">
    <location>
        <begin position="144"/>
        <end position="154"/>
    </location>
</feature>
<dbReference type="InterPro" id="IPR047525">
    <property type="entry name" value="TfoX-like"/>
</dbReference>
<dbReference type="OrthoDB" id="8687154at2"/>
<accession>A0A4P6ULD9</accession>
<evidence type="ECO:0000313" key="3">
    <source>
        <dbReference type="EMBL" id="QBK04251.1"/>
    </source>
</evidence>
<evidence type="ECO:0000313" key="4">
    <source>
        <dbReference type="Proteomes" id="UP000292939"/>
    </source>
</evidence>
<reference evidence="3 4" key="1">
    <citation type="submission" date="2018-07" db="EMBL/GenBank/DDBJ databases">
        <title>Exploring interactions and the metabolic potential of the ultra-small soil bacteria Hylemonella gracilis.</title>
        <authorList>
            <person name="Tyc O."/>
            <person name="Kulkarni P."/>
            <person name="Gawehns F."/>
            <person name="Hundscheid M."/>
            <person name="Zweers H."/>
            <person name="Garbeva P."/>
        </authorList>
    </citation>
    <scope>NUCLEOTIDE SEQUENCE [LARGE SCALE GENOMIC DNA]</scope>
    <source>
        <strain evidence="3 4">NS1</strain>
    </source>
</reference>
<name>A0A4P6ULD9_9BURK</name>
<dbReference type="InterPro" id="IPR007076">
    <property type="entry name" value="TfoX_N"/>
</dbReference>
<gene>
    <name evidence="3" type="ORF">DW355_05175</name>
</gene>
<dbReference type="Pfam" id="PF04993">
    <property type="entry name" value="TfoX_N"/>
    <property type="match status" value="1"/>
</dbReference>
<organism evidence="3 4">
    <name type="scientific">Hylemonella gracilis</name>
    <dbReference type="NCBI Taxonomy" id="80880"/>
    <lineage>
        <taxon>Bacteria</taxon>
        <taxon>Pseudomonadati</taxon>
        <taxon>Pseudomonadota</taxon>
        <taxon>Betaproteobacteria</taxon>
        <taxon>Burkholderiales</taxon>
        <taxon>Comamonadaceae</taxon>
        <taxon>Hylemonella</taxon>
    </lineage>
</organism>
<evidence type="ECO:0000259" key="2">
    <source>
        <dbReference type="Pfam" id="PF04993"/>
    </source>
</evidence>
<dbReference type="KEGG" id="hgr:DW355_05175"/>
<dbReference type="Proteomes" id="UP000292939">
    <property type="component" value="Chromosome"/>
</dbReference>
<dbReference type="SUPFAM" id="SSF159894">
    <property type="entry name" value="YgaC/TfoX-N like"/>
    <property type="match status" value="1"/>
</dbReference>
<protein>
    <submittedName>
        <fullName evidence="3">Competence protein TfoX</fullName>
    </submittedName>
</protein>
<proteinExistence type="predicted"/>
<evidence type="ECO:0000256" key="1">
    <source>
        <dbReference type="SAM" id="MobiDB-lite"/>
    </source>
</evidence>
<feature type="region of interest" description="Disordered" evidence="1">
    <location>
        <begin position="108"/>
        <end position="154"/>
    </location>
</feature>
<dbReference type="EMBL" id="CP031395">
    <property type="protein sequence ID" value="QBK04251.1"/>
    <property type="molecule type" value="Genomic_DNA"/>
</dbReference>